<organism evidence="2 3">
    <name type="scientific">Uliginosibacterium sediminicola</name>
    <dbReference type="NCBI Taxonomy" id="2024550"/>
    <lineage>
        <taxon>Bacteria</taxon>
        <taxon>Pseudomonadati</taxon>
        <taxon>Pseudomonadota</taxon>
        <taxon>Betaproteobacteria</taxon>
        <taxon>Rhodocyclales</taxon>
        <taxon>Zoogloeaceae</taxon>
        <taxon>Uliginosibacterium</taxon>
    </lineage>
</organism>
<protein>
    <recommendedName>
        <fullName evidence="1">Ubiquinone biosynthesis protein UbiV</fullName>
    </recommendedName>
</protein>
<dbReference type="InterPro" id="IPR051454">
    <property type="entry name" value="RNA/ubiquinone_mod_enzymes"/>
</dbReference>
<keyword evidence="1" id="KW-0831">Ubiquinone biosynthesis</keyword>
<comment type="cofactor">
    <cofactor evidence="1">
        <name>[4Fe-4S] cluster</name>
        <dbReference type="ChEBI" id="CHEBI:49883"/>
    </cofactor>
</comment>
<dbReference type="EMBL" id="JBDIVE010000006">
    <property type="protein sequence ID" value="MEN3069373.1"/>
    <property type="molecule type" value="Genomic_DNA"/>
</dbReference>
<comment type="pathway">
    <text evidence="1">Cofactor biosynthesis; ubiquinone biosynthesis.</text>
</comment>
<dbReference type="PANTHER" id="PTHR30217">
    <property type="entry name" value="PEPTIDASE U32 FAMILY"/>
    <property type="match status" value="1"/>
</dbReference>
<sequence length="303" mass="33548">MNATHAGNGAPAYRIALGPLLYYWTQQETLDFYVDVASTPVDIIYLGETVCSRRHALRHEEWLDLARMLRDSGKQVLLSTRTLIESGSEAMAMQRICEQDDFAVEAGEVGAIRARGGRGFVAGPHLNAYNGETLAWLHSLGATRFVAPLEMDQHTLRQLIAEKPSALQAEVMVWGRMPLAFSSRCFTARHFHRRKDDCNFHCSEHPDGLDLRTRESQDFLAINGIQTQSAACLDLINQAANLAQAGVDVLRVSPQSQGTLEAILALDAVRRGEQPQAVKPPEGIRLCNGYWHGHAGIEHLELV</sequence>
<keyword evidence="1" id="KW-0408">Iron</keyword>
<feature type="binding site" evidence="1">
    <location>
        <position position="51"/>
    </location>
    <ligand>
        <name>[4Fe-4S] cluster</name>
        <dbReference type="ChEBI" id="CHEBI:49883"/>
    </ligand>
</feature>
<dbReference type="Proteomes" id="UP001410394">
    <property type="component" value="Unassembled WGS sequence"/>
</dbReference>
<feature type="binding site" evidence="1">
    <location>
        <position position="198"/>
    </location>
    <ligand>
        <name>[4Fe-4S] cluster</name>
        <dbReference type="ChEBI" id="CHEBI:49883"/>
    </ligand>
</feature>
<keyword evidence="1" id="KW-0004">4Fe-4S</keyword>
<name>A0ABU9Z0E6_9RHOO</name>
<keyword evidence="3" id="KW-1185">Reference proteome</keyword>
<comment type="function">
    <text evidence="1">Required for O(2)-independent ubiquinone (coenzyme Q) biosynthesis. Together with UbiU, is essential for the C6-hydroxylation reaction in the oxygen-independent ubiquinone biosynthesis pathway.</text>
</comment>
<evidence type="ECO:0000313" key="3">
    <source>
        <dbReference type="Proteomes" id="UP001410394"/>
    </source>
</evidence>
<keyword evidence="1" id="KW-0479">Metal-binding</keyword>
<feature type="binding site" evidence="1">
    <location>
        <position position="185"/>
    </location>
    <ligand>
        <name>[4Fe-4S] cluster</name>
        <dbReference type="ChEBI" id="CHEBI:49883"/>
    </ligand>
</feature>
<keyword evidence="1" id="KW-0411">Iron-sulfur</keyword>
<dbReference type="NCBIfam" id="NF011991">
    <property type="entry name" value="PRK15447.1"/>
    <property type="match status" value="1"/>
</dbReference>
<proteinExistence type="inferred from homology"/>
<dbReference type="RefSeq" id="WP_345920142.1">
    <property type="nucleotide sequence ID" value="NZ_JBDIVE010000006.1"/>
</dbReference>
<gene>
    <name evidence="1" type="primary">ubiV</name>
    <name evidence="2" type="ORF">ABDB84_12850</name>
</gene>
<feature type="binding site" evidence="1">
    <location>
        <position position="202"/>
    </location>
    <ligand>
        <name>[4Fe-4S] cluster</name>
        <dbReference type="ChEBI" id="CHEBI:49883"/>
    </ligand>
</feature>
<dbReference type="PANTHER" id="PTHR30217:SF11">
    <property type="entry name" value="UBIQUINONE BIOSYNTHESIS PROTEIN UBIV"/>
    <property type="match status" value="1"/>
</dbReference>
<comment type="similarity">
    <text evidence="1">Belongs to the peptidase U32 family. UbiV subfamily.</text>
</comment>
<accession>A0ABU9Z0E6</accession>
<dbReference type="InterPro" id="IPR001539">
    <property type="entry name" value="Peptidase_U32"/>
</dbReference>
<evidence type="ECO:0000256" key="1">
    <source>
        <dbReference type="HAMAP-Rule" id="MF_02233"/>
    </source>
</evidence>
<comment type="subunit">
    <text evidence="1">Forms a heterodimer with UbiU.</text>
</comment>
<reference evidence="2 3" key="1">
    <citation type="journal article" date="2018" name="Int. J. Syst. Evol. Microbiol.">
        <title>Uliginosibacterium sediminicola sp. nov., isolated from freshwater sediment.</title>
        <authorList>
            <person name="Hwang W.M."/>
            <person name="Kim S.M."/>
            <person name="Kang K."/>
            <person name="Ahn T.Y."/>
        </authorList>
    </citation>
    <scope>NUCLEOTIDE SEQUENCE [LARGE SCALE GENOMIC DNA]</scope>
    <source>
        <strain evidence="2 3">M1-21</strain>
    </source>
</reference>
<dbReference type="InterPro" id="IPR043693">
    <property type="entry name" value="UbiV"/>
</dbReference>
<comment type="caution">
    <text evidence="2">The sequence shown here is derived from an EMBL/GenBank/DDBJ whole genome shotgun (WGS) entry which is preliminary data.</text>
</comment>
<dbReference type="Pfam" id="PF01136">
    <property type="entry name" value="Peptidase_U32"/>
    <property type="match status" value="1"/>
</dbReference>
<evidence type="ECO:0000313" key="2">
    <source>
        <dbReference type="EMBL" id="MEN3069373.1"/>
    </source>
</evidence>
<dbReference type="HAMAP" id="MF_02233">
    <property type="entry name" value="UbiV"/>
    <property type="match status" value="1"/>
</dbReference>